<gene>
    <name evidence="5" type="ORF">V5O49_08050</name>
</gene>
<sequence length="476" mass="48662">MPVAHHVLQHAHGPAADRVAVRCGERSRTYAELAADLVAGAEHLAATGTRPGDLVALSLADPLDTLVALLAADRAGAVGLVGDPAWPVHQRAEVLHALTPAVVVHVPLPRGHGAPPPPPGPTPDDAAAAWAGFSSGSTGRPRAVLRSRGSWTGSFEHVSRLTGTRAGDTVLVTGPLASSLHCFAAVHALAAGASVELAPTVSATTAALAGADLAHLVPSRLDDVLDALDAGVPSRLRTVVVGGAGTDPAQRARAHAHGVQVVAYYGAVELSFVAIDTGDGLVPFPQVEVQVRPQPGTRLGEVWVRSPWTASGYLAGATGPLRTRDGWSTVGDLADLPDLPDPPDGGAADAGNRVLRLRGRGDGAILTAGATVVPEDVEAALRPVPGVRDVVVAGAPHRRFGAVVVAVVEADDHPGLRAHLERVARATLAPAQRPRRWFRVDALPRTSNGKVARSALGAAVAGHDPAAQVGDLAVLR</sequence>
<dbReference type="InterPro" id="IPR000873">
    <property type="entry name" value="AMP-dep_synth/lig_dom"/>
</dbReference>
<dbReference type="PANTHER" id="PTHR43201">
    <property type="entry name" value="ACYL-COA SYNTHETASE"/>
    <property type="match status" value="1"/>
</dbReference>
<keyword evidence="2" id="KW-0436">Ligase</keyword>
<proteinExistence type="inferred from homology"/>
<feature type="domain" description="AMP-binding enzyme C-terminal" evidence="4">
    <location>
        <begin position="377"/>
        <end position="450"/>
    </location>
</feature>
<evidence type="ECO:0000313" key="6">
    <source>
        <dbReference type="Proteomes" id="UP001310387"/>
    </source>
</evidence>
<comment type="similarity">
    <text evidence="1">Belongs to the ATP-dependent AMP-binding enzyme family.</text>
</comment>
<name>A0ABU7Z6V9_9MICO</name>
<feature type="domain" description="AMP-dependent synthetase/ligase" evidence="3">
    <location>
        <begin position="117"/>
        <end position="314"/>
    </location>
</feature>
<dbReference type="Pfam" id="PF00501">
    <property type="entry name" value="AMP-binding"/>
    <property type="match status" value="2"/>
</dbReference>
<dbReference type="Pfam" id="PF13193">
    <property type="entry name" value="AMP-binding_C"/>
    <property type="match status" value="1"/>
</dbReference>
<evidence type="ECO:0000259" key="3">
    <source>
        <dbReference type="Pfam" id="PF00501"/>
    </source>
</evidence>
<reference evidence="5" key="2">
    <citation type="submission" date="2024-02" db="EMBL/GenBank/DDBJ databases">
        <authorList>
            <person name="Prathaban M."/>
            <person name="Mythili R."/>
            <person name="Sharmila Devi N."/>
            <person name="Sobanaa M."/>
            <person name="Prathiviraj R."/>
            <person name="Selvin J."/>
        </authorList>
    </citation>
    <scope>NUCLEOTIDE SEQUENCE</scope>
    <source>
        <strain evidence="5">MP1014</strain>
    </source>
</reference>
<dbReference type="InterPro" id="IPR042099">
    <property type="entry name" value="ANL_N_sf"/>
</dbReference>
<evidence type="ECO:0000256" key="2">
    <source>
        <dbReference type="ARBA" id="ARBA00022598"/>
    </source>
</evidence>
<evidence type="ECO:0000313" key="5">
    <source>
        <dbReference type="EMBL" id="MEG3615073.1"/>
    </source>
</evidence>
<evidence type="ECO:0000259" key="4">
    <source>
        <dbReference type="Pfam" id="PF13193"/>
    </source>
</evidence>
<protein>
    <submittedName>
        <fullName evidence="5">AMP-binding protein</fullName>
    </submittedName>
</protein>
<dbReference type="Proteomes" id="UP001310387">
    <property type="component" value="Unassembled WGS sequence"/>
</dbReference>
<dbReference type="PANTHER" id="PTHR43201:SF5">
    <property type="entry name" value="MEDIUM-CHAIN ACYL-COA LIGASE ACSF2, MITOCHONDRIAL"/>
    <property type="match status" value="1"/>
</dbReference>
<evidence type="ECO:0000256" key="1">
    <source>
        <dbReference type="ARBA" id="ARBA00006432"/>
    </source>
</evidence>
<dbReference type="RefSeq" id="WP_332901751.1">
    <property type="nucleotide sequence ID" value="NZ_JBAGLP010000116.1"/>
</dbReference>
<organism evidence="5 6">
    <name type="scientific">Isoptericola haloaureus</name>
    <dbReference type="NCBI Taxonomy" id="1542902"/>
    <lineage>
        <taxon>Bacteria</taxon>
        <taxon>Bacillati</taxon>
        <taxon>Actinomycetota</taxon>
        <taxon>Actinomycetes</taxon>
        <taxon>Micrococcales</taxon>
        <taxon>Promicromonosporaceae</taxon>
        <taxon>Isoptericola</taxon>
    </lineage>
</organism>
<dbReference type="Gene3D" id="3.30.300.30">
    <property type="match status" value="1"/>
</dbReference>
<comment type="caution">
    <text evidence="5">The sequence shown here is derived from an EMBL/GenBank/DDBJ whole genome shotgun (WGS) entry which is preliminary data.</text>
</comment>
<dbReference type="InterPro" id="IPR025110">
    <property type="entry name" value="AMP-bd_C"/>
</dbReference>
<dbReference type="SUPFAM" id="SSF56801">
    <property type="entry name" value="Acetyl-CoA synthetase-like"/>
    <property type="match status" value="1"/>
</dbReference>
<reference evidence="5" key="1">
    <citation type="journal article" date="2024" name="Antonie Van Leeuwenhoek">
        <title>Isoptericola haloaureus sp. nov., a dimorphic actinobacterium isolated from mangrove sediments of southeast India, implicating biosaline agricultural significance through nitrogen fixation and salt tolerance genes.</title>
        <authorList>
            <person name="Prathaban M."/>
            <person name="Prathiviraj R."/>
            <person name="Ravichandran M."/>
            <person name="Natarajan S.D."/>
            <person name="Sobanaa M."/>
            <person name="Hari Krishna Kumar S."/>
            <person name="Chandrasekar V."/>
            <person name="Selvin J."/>
        </authorList>
    </citation>
    <scope>NUCLEOTIDE SEQUENCE</scope>
    <source>
        <strain evidence="5">MP1014</strain>
    </source>
</reference>
<dbReference type="Gene3D" id="3.40.50.12780">
    <property type="entry name" value="N-terminal domain of ligase-like"/>
    <property type="match status" value="1"/>
</dbReference>
<keyword evidence="6" id="KW-1185">Reference proteome</keyword>
<feature type="domain" description="AMP-dependent synthetase/ligase" evidence="3">
    <location>
        <begin position="15"/>
        <end position="104"/>
    </location>
</feature>
<dbReference type="EMBL" id="JBAGLP010000116">
    <property type="protein sequence ID" value="MEG3615073.1"/>
    <property type="molecule type" value="Genomic_DNA"/>
</dbReference>
<accession>A0ABU7Z6V9</accession>
<dbReference type="InterPro" id="IPR045851">
    <property type="entry name" value="AMP-bd_C_sf"/>
</dbReference>